<sequence>MSSVNKINQRHPSVEPPGVKSPLRHDNVTIACPVCGKSFPSSGRRTYCSDACRANAYRRRRSSGTLPMLRVPRSQPRREITVYECDTCGERSLGEQRCPQCHTFMRRVGIGGHCPSCEESITISELIGTGFIVEP</sequence>
<name>A0ABV3Y4M3_9ACTN</name>
<dbReference type="RefSeq" id="WP_369084567.1">
    <property type="nucleotide sequence ID" value="NZ_JBFSHR010000029.1"/>
</dbReference>
<evidence type="ECO:0000313" key="2">
    <source>
        <dbReference type="EMBL" id="MEX6429911.1"/>
    </source>
</evidence>
<feature type="compositionally biased region" description="Polar residues" evidence="1">
    <location>
        <begin position="1"/>
        <end position="11"/>
    </location>
</feature>
<dbReference type="EMBL" id="JBFSHR010000029">
    <property type="protein sequence ID" value="MEX6429911.1"/>
    <property type="molecule type" value="Genomic_DNA"/>
</dbReference>
<keyword evidence="3" id="KW-1185">Reference proteome</keyword>
<feature type="region of interest" description="Disordered" evidence="1">
    <location>
        <begin position="1"/>
        <end position="22"/>
    </location>
</feature>
<protein>
    <submittedName>
        <fullName evidence="2">Uncharacterized protein</fullName>
    </submittedName>
</protein>
<dbReference type="Proteomes" id="UP001560267">
    <property type="component" value="Unassembled WGS sequence"/>
</dbReference>
<reference evidence="2 3" key="1">
    <citation type="submission" date="2024-07" db="EMBL/GenBank/DDBJ databases">
        <title>Draft Genome Sequence of Ferrimicrobium acidiphilum Strain YE2023, Isolated from a Pulp of Bioleach Reactor.</title>
        <authorList>
            <person name="Elkina Y.A."/>
            <person name="Bulaeva A.G."/>
            <person name="Beletsky A.V."/>
            <person name="Mardanov A.V."/>
        </authorList>
    </citation>
    <scope>NUCLEOTIDE SEQUENCE [LARGE SCALE GENOMIC DNA]</scope>
    <source>
        <strain evidence="2 3">YE2023</strain>
    </source>
</reference>
<proteinExistence type="predicted"/>
<comment type="caution">
    <text evidence="2">The sequence shown here is derived from an EMBL/GenBank/DDBJ whole genome shotgun (WGS) entry which is preliminary data.</text>
</comment>
<organism evidence="2 3">
    <name type="scientific">Ferrimicrobium acidiphilum</name>
    <dbReference type="NCBI Taxonomy" id="121039"/>
    <lineage>
        <taxon>Bacteria</taxon>
        <taxon>Bacillati</taxon>
        <taxon>Actinomycetota</taxon>
        <taxon>Acidimicrobiia</taxon>
        <taxon>Acidimicrobiales</taxon>
        <taxon>Acidimicrobiaceae</taxon>
        <taxon>Ferrimicrobium</taxon>
    </lineage>
</organism>
<gene>
    <name evidence="2" type="ORF">AB6A68_08675</name>
</gene>
<accession>A0ABV3Y4M3</accession>
<evidence type="ECO:0000256" key="1">
    <source>
        <dbReference type="SAM" id="MobiDB-lite"/>
    </source>
</evidence>
<evidence type="ECO:0000313" key="3">
    <source>
        <dbReference type="Proteomes" id="UP001560267"/>
    </source>
</evidence>